<feature type="compositionally biased region" description="Basic and acidic residues" evidence="1">
    <location>
        <begin position="1"/>
        <end position="16"/>
    </location>
</feature>
<evidence type="ECO:0008006" key="4">
    <source>
        <dbReference type="Google" id="ProtNLM"/>
    </source>
</evidence>
<sequence>MDRLVSSPDRDSKRFCEVGGHQPTSSEAEISIPDRDEILRCQRYGNGSIFALHSLDNTRKFTRILKWSSDSLLKKLDRLVLNFTWWRKPSSTETEIRYTRCLHPLGVQAFYKAKTTIRKSRMEKGS</sequence>
<evidence type="ECO:0000313" key="2">
    <source>
        <dbReference type="EMBL" id="MFB2877928.1"/>
    </source>
</evidence>
<proteinExistence type="predicted"/>
<reference evidence="2 3" key="1">
    <citation type="submission" date="2024-09" db="EMBL/GenBank/DDBJ databases">
        <title>Floridaenema gen nov. (Aerosakkonemataceae, Aerosakkonematales ord. nov., Cyanobacteria) from benthic tropical and subtropical fresh waters, with the description of four new species.</title>
        <authorList>
            <person name="Moretto J.A."/>
            <person name="Berthold D.E."/>
            <person name="Lefler F.W."/>
            <person name="Huang I.-S."/>
            <person name="Laughinghouse H. IV."/>
        </authorList>
    </citation>
    <scope>NUCLEOTIDE SEQUENCE [LARGE SCALE GENOMIC DNA]</scope>
    <source>
        <strain evidence="2 3">BLCC-F46</strain>
    </source>
</reference>
<keyword evidence="3" id="KW-1185">Reference proteome</keyword>
<gene>
    <name evidence="2" type="ORF">ACE1CC_13815</name>
</gene>
<protein>
    <recommendedName>
        <fullName evidence="4">LAGLIDADG homing endonuclease</fullName>
    </recommendedName>
</protein>
<organism evidence="2 3">
    <name type="scientific">Floridaenema aerugineum BLCC-F46</name>
    <dbReference type="NCBI Taxonomy" id="3153654"/>
    <lineage>
        <taxon>Bacteria</taxon>
        <taxon>Bacillati</taxon>
        <taxon>Cyanobacteriota</taxon>
        <taxon>Cyanophyceae</taxon>
        <taxon>Oscillatoriophycideae</taxon>
        <taxon>Aerosakkonematales</taxon>
        <taxon>Aerosakkonemataceae</taxon>
        <taxon>Floridanema</taxon>
        <taxon>Floridanema aerugineum</taxon>
    </lineage>
</organism>
<comment type="caution">
    <text evidence="2">The sequence shown here is derived from an EMBL/GenBank/DDBJ whole genome shotgun (WGS) entry which is preliminary data.</text>
</comment>
<dbReference type="RefSeq" id="WP_413271014.1">
    <property type="nucleotide sequence ID" value="NZ_JBHFNQ010000105.1"/>
</dbReference>
<dbReference type="Proteomes" id="UP001576774">
    <property type="component" value="Unassembled WGS sequence"/>
</dbReference>
<evidence type="ECO:0000256" key="1">
    <source>
        <dbReference type="SAM" id="MobiDB-lite"/>
    </source>
</evidence>
<name>A0ABV4X589_9CYAN</name>
<evidence type="ECO:0000313" key="3">
    <source>
        <dbReference type="Proteomes" id="UP001576774"/>
    </source>
</evidence>
<feature type="region of interest" description="Disordered" evidence="1">
    <location>
        <begin position="1"/>
        <end position="27"/>
    </location>
</feature>
<accession>A0ABV4X589</accession>
<dbReference type="EMBL" id="JBHFNQ010000105">
    <property type="protein sequence ID" value="MFB2877928.1"/>
    <property type="molecule type" value="Genomic_DNA"/>
</dbReference>